<feature type="domain" description="POTRA" evidence="10">
    <location>
        <begin position="53"/>
        <end position="122"/>
    </location>
</feature>
<evidence type="ECO:0000259" key="10">
    <source>
        <dbReference type="PROSITE" id="PS51779"/>
    </source>
</evidence>
<keyword evidence="5 9" id="KW-0812">Transmembrane</keyword>
<dbReference type="AlphaFoldDB" id="A0AA49IXU9"/>
<sequence>MARKKPRESAAARGEGFWDQPALMSLAADFLIVLGAAGLAWAATTALQRLPVFPLREMVVVGPAGQVTREQIEHAARGAVTGNFFTIDLESARAAFGKLPWVRNAEVRRRWPDGIELVLEEHVAAARWKPAGAAGTPEGRLVNTWGEVFAGTSDEALPAFSGPEGSAPRLLERHRGFEAALAAAGHRVEGIALSAREAWQLHLEGGLVLELGRDQPRHPLAERVIRFAEHYPAAREAAGFSAGVVDMRYPNGFALRPET</sequence>
<evidence type="ECO:0000256" key="3">
    <source>
        <dbReference type="ARBA" id="ARBA00022519"/>
    </source>
</evidence>
<dbReference type="KEGG" id="npv:OHM77_12030"/>
<evidence type="ECO:0000256" key="7">
    <source>
        <dbReference type="ARBA" id="ARBA00023136"/>
    </source>
</evidence>
<dbReference type="InterPro" id="IPR026579">
    <property type="entry name" value="FtsQ"/>
</dbReference>
<gene>
    <name evidence="9" type="primary">ftsQ</name>
    <name evidence="11" type="ORF">OHM77_12030</name>
</gene>
<dbReference type="Gene3D" id="3.40.50.11690">
    <property type="entry name" value="Cell division protein FtsQ/DivIB"/>
    <property type="match status" value="1"/>
</dbReference>
<comment type="subunit">
    <text evidence="9">Part of a complex composed of FtsB, FtsL and FtsQ.</text>
</comment>
<dbReference type="GO" id="GO:0043093">
    <property type="term" value="P:FtsZ-dependent cytokinesis"/>
    <property type="evidence" value="ECO:0007669"/>
    <property type="project" value="UniProtKB-UniRule"/>
</dbReference>
<proteinExistence type="inferred from homology"/>
<dbReference type="Gene3D" id="3.10.20.310">
    <property type="entry name" value="membrane protein fhac"/>
    <property type="match status" value="1"/>
</dbReference>
<dbReference type="HAMAP" id="MF_00911">
    <property type="entry name" value="FtsQ_subfam"/>
    <property type="match status" value="1"/>
</dbReference>
<dbReference type="InterPro" id="IPR005548">
    <property type="entry name" value="Cell_div_FtsQ/DivIB_C"/>
</dbReference>
<dbReference type="InterPro" id="IPR013685">
    <property type="entry name" value="POTRA_FtsQ_type"/>
</dbReference>
<keyword evidence="8 9" id="KW-0131">Cell cycle</keyword>
<keyword evidence="4 9" id="KW-0132">Cell division</keyword>
<dbReference type="GO" id="GO:0032153">
    <property type="term" value="C:cell division site"/>
    <property type="evidence" value="ECO:0007669"/>
    <property type="project" value="UniProtKB-UniRule"/>
</dbReference>
<dbReference type="Pfam" id="PF03799">
    <property type="entry name" value="FtsQ_DivIB_C"/>
    <property type="match status" value="1"/>
</dbReference>
<protein>
    <recommendedName>
        <fullName evidence="9">Cell division protein FtsQ</fullName>
    </recommendedName>
</protein>
<dbReference type="PANTHER" id="PTHR35851:SF1">
    <property type="entry name" value="CELL DIVISION PROTEIN FTSQ"/>
    <property type="match status" value="1"/>
</dbReference>
<dbReference type="GO" id="GO:0090529">
    <property type="term" value="P:cell septum assembly"/>
    <property type="evidence" value="ECO:0007669"/>
    <property type="project" value="InterPro"/>
</dbReference>
<dbReference type="EMBL" id="CP107246">
    <property type="protein sequence ID" value="WIM05398.1"/>
    <property type="molecule type" value="Genomic_DNA"/>
</dbReference>
<evidence type="ECO:0000256" key="1">
    <source>
        <dbReference type="ARBA" id="ARBA00004370"/>
    </source>
</evidence>
<dbReference type="GO" id="GO:0005886">
    <property type="term" value="C:plasma membrane"/>
    <property type="evidence" value="ECO:0007669"/>
    <property type="project" value="UniProtKB-SubCell"/>
</dbReference>
<evidence type="ECO:0000256" key="6">
    <source>
        <dbReference type="ARBA" id="ARBA00022989"/>
    </source>
</evidence>
<evidence type="ECO:0000256" key="5">
    <source>
        <dbReference type="ARBA" id="ARBA00022692"/>
    </source>
</evidence>
<evidence type="ECO:0000256" key="2">
    <source>
        <dbReference type="ARBA" id="ARBA00022475"/>
    </source>
</evidence>
<dbReference type="PANTHER" id="PTHR35851">
    <property type="entry name" value="CELL DIVISION PROTEIN FTSQ"/>
    <property type="match status" value="1"/>
</dbReference>
<accession>A0AA49IXU9</accession>
<name>A0AA49IXU9_9PROT</name>
<evidence type="ECO:0000313" key="11">
    <source>
        <dbReference type="EMBL" id="WIM05398.1"/>
    </source>
</evidence>
<dbReference type="InterPro" id="IPR034746">
    <property type="entry name" value="POTRA"/>
</dbReference>
<comment type="function">
    <text evidence="9">Essential cell division protein. May link together the upstream cell division proteins, which are predominantly cytoplasmic, with the downstream cell division proteins, which are predominantly periplasmic. May control correct divisome assembly.</text>
</comment>
<evidence type="ECO:0000256" key="9">
    <source>
        <dbReference type="HAMAP-Rule" id="MF_00911"/>
    </source>
</evidence>
<evidence type="ECO:0000256" key="8">
    <source>
        <dbReference type="ARBA" id="ARBA00023306"/>
    </source>
</evidence>
<comment type="subcellular location">
    <subcellularLocation>
        <location evidence="9">Cell inner membrane</location>
        <topology evidence="9">Single-pass type II membrane protein</topology>
    </subcellularLocation>
    <subcellularLocation>
        <location evidence="1">Membrane</location>
    </subcellularLocation>
    <text evidence="9">Localizes to the division septum.</text>
</comment>
<keyword evidence="2 9" id="KW-1003">Cell membrane</keyword>
<reference evidence="11" key="1">
    <citation type="journal article" date="2023" name="Nat. Microbiol.">
        <title>Enrichment and characterization of a nitric oxide-reducing microbial community in a continuous bioreactor.</title>
        <authorList>
            <person name="Garrido-Amador P."/>
            <person name="Stortenbeker N."/>
            <person name="Wessels H.J.C.T."/>
            <person name="Speth D.R."/>
            <person name="Garcia-Heredia I."/>
            <person name="Kartal B."/>
        </authorList>
    </citation>
    <scope>NUCLEOTIDE SEQUENCE</scope>
    <source>
        <strain evidence="11">MAG1</strain>
    </source>
</reference>
<comment type="similarity">
    <text evidence="9">Belongs to the FtsQ/DivIB family. FtsQ subfamily.</text>
</comment>
<keyword evidence="7 9" id="KW-0472">Membrane</keyword>
<feature type="transmembrane region" description="Helical" evidence="9">
    <location>
        <begin position="21"/>
        <end position="43"/>
    </location>
</feature>
<dbReference type="InterPro" id="IPR045335">
    <property type="entry name" value="FtsQ_C_sf"/>
</dbReference>
<dbReference type="PROSITE" id="PS51779">
    <property type="entry name" value="POTRA"/>
    <property type="match status" value="1"/>
</dbReference>
<evidence type="ECO:0000256" key="4">
    <source>
        <dbReference type="ARBA" id="ARBA00022618"/>
    </source>
</evidence>
<keyword evidence="6 9" id="KW-1133">Transmembrane helix</keyword>
<keyword evidence="3 9" id="KW-0997">Cell inner membrane</keyword>
<dbReference type="Proteomes" id="UP001234916">
    <property type="component" value="Chromosome"/>
</dbReference>
<dbReference type="Pfam" id="PF08478">
    <property type="entry name" value="POTRA_1"/>
    <property type="match status" value="1"/>
</dbReference>
<organism evidence="11">
    <name type="scientific">Candidatus Nitricoxidivorans perseverans</name>
    <dbReference type="NCBI Taxonomy" id="2975601"/>
    <lineage>
        <taxon>Bacteria</taxon>
        <taxon>Pseudomonadati</taxon>
        <taxon>Pseudomonadota</taxon>
        <taxon>Betaproteobacteria</taxon>
        <taxon>Nitrosomonadales</taxon>
        <taxon>Sterolibacteriaceae</taxon>
        <taxon>Candidatus Nitricoxidivorans</taxon>
    </lineage>
</organism>